<evidence type="ECO:0000313" key="2">
    <source>
        <dbReference type="Proteomes" id="UP000004931"/>
    </source>
</evidence>
<sequence length="28" mass="3206">MKLIIDKSVKKAVFKEVMALTLLVIFNL</sequence>
<accession>A0Y976</accession>
<reference evidence="1 2" key="1">
    <citation type="journal article" date="2010" name="J. Bacteriol.">
        <title>Genome sequence of the oligotrophic marine Gammaproteobacterium HTCC2143, isolated from the Oregon Coast.</title>
        <authorList>
            <person name="Oh H.M."/>
            <person name="Kang I."/>
            <person name="Ferriera S."/>
            <person name="Giovannoni S.J."/>
            <person name="Cho J.C."/>
        </authorList>
    </citation>
    <scope>NUCLEOTIDE SEQUENCE [LARGE SCALE GENOMIC DNA]</scope>
    <source>
        <strain evidence="1 2">HTCC2143</strain>
    </source>
</reference>
<name>A0Y976_9GAMM</name>
<organism evidence="1 2">
    <name type="scientific">marine gamma proteobacterium HTCC2143</name>
    <dbReference type="NCBI Taxonomy" id="247633"/>
    <lineage>
        <taxon>Bacteria</taxon>
        <taxon>Pseudomonadati</taxon>
        <taxon>Pseudomonadota</taxon>
        <taxon>Gammaproteobacteria</taxon>
        <taxon>Cellvibrionales</taxon>
        <taxon>Spongiibacteraceae</taxon>
        <taxon>BD1-7 clade</taxon>
    </lineage>
</organism>
<dbReference type="AlphaFoldDB" id="A0Y976"/>
<protein>
    <submittedName>
        <fullName evidence="1">Uncharacterized protein</fullName>
    </submittedName>
</protein>
<gene>
    <name evidence="1" type="ORF">GP2143_15531</name>
</gene>
<evidence type="ECO:0000313" key="1">
    <source>
        <dbReference type="EMBL" id="EAW32680.1"/>
    </source>
</evidence>
<keyword evidence="2" id="KW-1185">Reference proteome</keyword>
<dbReference type="Proteomes" id="UP000004931">
    <property type="component" value="Unassembled WGS sequence"/>
</dbReference>
<dbReference type="EMBL" id="AAVT01000001">
    <property type="protein sequence ID" value="EAW32680.1"/>
    <property type="molecule type" value="Genomic_DNA"/>
</dbReference>
<proteinExistence type="predicted"/>
<comment type="caution">
    <text evidence="1">The sequence shown here is derived from an EMBL/GenBank/DDBJ whole genome shotgun (WGS) entry which is preliminary data.</text>
</comment>